<dbReference type="InterPro" id="IPR056800">
    <property type="entry name" value="vWA_Ro60"/>
</dbReference>
<keyword evidence="4" id="KW-0479">Metal-binding</keyword>
<dbReference type="PANTHER" id="PTHR14202:SF0">
    <property type="entry name" value="RNA-BINDING PROTEIN RO60"/>
    <property type="match status" value="1"/>
</dbReference>
<feature type="domain" description="TROVE" evidence="7">
    <location>
        <begin position="20"/>
        <end position="325"/>
    </location>
</feature>
<name>A0A368YQP9_9RHOB</name>
<organism evidence="8 9">
    <name type="scientific">Paracoccus lutimaris</name>
    <dbReference type="NCBI Taxonomy" id="1490030"/>
    <lineage>
        <taxon>Bacteria</taxon>
        <taxon>Pseudomonadati</taxon>
        <taxon>Pseudomonadota</taxon>
        <taxon>Alphaproteobacteria</taxon>
        <taxon>Rhodobacterales</taxon>
        <taxon>Paracoccaceae</taxon>
        <taxon>Paracoccus</taxon>
    </lineage>
</organism>
<dbReference type="Proteomes" id="UP000253345">
    <property type="component" value="Unassembled WGS sequence"/>
</dbReference>
<dbReference type="EMBL" id="QPJL01000019">
    <property type="protein sequence ID" value="RCW80484.1"/>
    <property type="molecule type" value="Genomic_DNA"/>
</dbReference>
<evidence type="ECO:0000259" key="7">
    <source>
        <dbReference type="PROSITE" id="PS50988"/>
    </source>
</evidence>
<evidence type="ECO:0000256" key="2">
    <source>
        <dbReference type="ARBA" id="ARBA00007814"/>
    </source>
</evidence>
<dbReference type="RefSeq" id="WP_114350202.1">
    <property type="nucleotide sequence ID" value="NZ_QPJL01000019.1"/>
</dbReference>
<evidence type="ECO:0000313" key="8">
    <source>
        <dbReference type="EMBL" id="RCW80484.1"/>
    </source>
</evidence>
<dbReference type="PANTHER" id="PTHR14202">
    <property type="entry name" value="60 KDA RIBONUCLEOPROTEIN SSA/RO"/>
    <property type="match status" value="1"/>
</dbReference>
<evidence type="ECO:0000256" key="1">
    <source>
        <dbReference type="ARBA" id="ARBA00004496"/>
    </source>
</evidence>
<dbReference type="GO" id="GO:0003723">
    <property type="term" value="F:RNA binding"/>
    <property type="evidence" value="ECO:0007669"/>
    <property type="project" value="UniProtKB-KW"/>
</dbReference>
<accession>A0A368YQP9</accession>
<dbReference type="Pfam" id="PF25045">
    <property type="entry name" value="vWA_Ro60"/>
    <property type="match status" value="1"/>
</dbReference>
<reference evidence="8 9" key="1">
    <citation type="submission" date="2018-07" db="EMBL/GenBank/DDBJ databases">
        <title>Genomic Encyclopedia of Type Strains, Phase III (KMG-III): the genomes of soil and plant-associated and newly described type strains.</title>
        <authorList>
            <person name="Whitman W."/>
        </authorList>
    </citation>
    <scope>NUCLEOTIDE SEQUENCE [LARGE SCALE GENOMIC DNA]</scope>
    <source>
        <strain evidence="8 9">CECT 8525</strain>
    </source>
</reference>
<gene>
    <name evidence="8" type="ORF">DFP89_11943</name>
</gene>
<comment type="caution">
    <text evidence="8">The sequence shown here is derived from an EMBL/GenBank/DDBJ whole genome shotgun (WGS) entry which is preliminary data.</text>
</comment>
<dbReference type="InterPro" id="IPR037214">
    <property type="entry name" value="TROVE_dom_sf"/>
</dbReference>
<keyword evidence="3" id="KW-0963">Cytoplasm</keyword>
<sequence>MANKSVFAAIKGLFLPRANATNFECAPAYTYRDQHALVQMAMTGSFGEMFYTSPENELAQVLKLAERVEPRFLAQTAIYAREAGYMKDMPVVLLAVLARRDPGLFRAAFGRVVDNGMMLRNFVQVLRSGRTGRRSLGSAPKAIVRNWLNAASDRALLHDSIGNDPSLADVIRMAHPKPPTPEREAFYAWLLGRPCDVALLPLAVQDWMSFSAGCRGPLPDVPFEMLTQLELTPAQWGRIARNGSWQMVRQNLNTFLRRGAFDDAGTVAHVAALLCNPEQLARARAFPYQLMVAAQNVAGGMPRKIVEALQDAMEVAARNVPAIAGQVVVCPDVSGSMSGSVTGRRRGARSVMRHVDVAALVAASFLRVNRDCRVLPFDTKLRRLQLEPSDTILTNAGRMAALTAKGGGTACSAPLKWLNARHKAPDLVVFVSDNQSWVDARDGDQGTEMMAQWARLKRRNPKARLVCIDIAPYGTTQAQTQEDVLNIGGFSDAVFDQIAAFAQGRSGSAHWVAEIGKIEL</sequence>
<dbReference type="InterPro" id="IPR008858">
    <property type="entry name" value="TROVE_dom"/>
</dbReference>
<keyword evidence="5" id="KW-0694">RNA-binding</keyword>
<protein>
    <submittedName>
        <fullName evidence="8">60 kDa SS-A/Ro ribonucleoprotein</fullName>
    </submittedName>
</protein>
<dbReference type="GO" id="GO:0046872">
    <property type="term" value="F:metal ion binding"/>
    <property type="evidence" value="ECO:0007669"/>
    <property type="project" value="UniProtKB-KW"/>
</dbReference>
<dbReference type="InterPro" id="IPR036465">
    <property type="entry name" value="vWFA_dom_sf"/>
</dbReference>
<comment type="similarity">
    <text evidence="2">Belongs to the Ro 60 kDa family.</text>
</comment>
<keyword evidence="6 8" id="KW-0687">Ribonucleoprotein</keyword>
<dbReference type="Gene3D" id="3.40.50.410">
    <property type="entry name" value="von Willebrand factor, type A domain"/>
    <property type="match status" value="1"/>
</dbReference>
<dbReference type="AlphaFoldDB" id="A0A368YQP9"/>
<keyword evidence="9" id="KW-1185">Reference proteome</keyword>
<dbReference type="PROSITE" id="PS50988">
    <property type="entry name" value="TROVE"/>
    <property type="match status" value="1"/>
</dbReference>
<evidence type="ECO:0000256" key="6">
    <source>
        <dbReference type="ARBA" id="ARBA00023274"/>
    </source>
</evidence>
<dbReference type="SUPFAM" id="SSF140864">
    <property type="entry name" value="TROVE domain-like"/>
    <property type="match status" value="1"/>
</dbReference>
<evidence type="ECO:0000256" key="5">
    <source>
        <dbReference type="ARBA" id="ARBA00022884"/>
    </source>
</evidence>
<dbReference type="GO" id="GO:1990904">
    <property type="term" value="C:ribonucleoprotein complex"/>
    <property type="evidence" value="ECO:0007669"/>
    <property type="project" value="UniProtKB-KW"/>
</dbReference>
<dbReference type="OrthoDB" id="208855at2"/>
<dbReference type="SUPFAM" id="SSF53300">
    <property type="entry name" value="vWA-like"/>
    <property type="match status" value="1"/>
</dbReference>
<comment type="subcellular location">
    <subcellularLocation>
        <location evidence="1">Cytoplasm</location>
    </subcellularLocation>
</comment>
<evidence type="ECO:0000313" key="9">
    <source>
        <dbReference type="Proteomes" id="UP000253345"/>
    </source>
</evidence>
<evidence type="ECO:0000256" key="4">
    <source>
        <dbReference type="ARBA" id="ARBA00022723"/>
    </source>
</evidence>
<proteinExistence type="inferred from homology"/>
<dbReference type="InterPro" id="IPR040322">
    <property type="entry name" value="TROVE2"/>
</dbReference>
<dbReference type="GO" id="GO:0005737">
    <property type="term" value="C:cytoplasm"/>
    <property type="evidence" value="ECO:0007669"/>
    <property type="project" value="UniProtKB-SubCell"/>
</dbReference>
<evidence type="ECO:0000256" key="3">
    <source>
        <dbReference type="ARBA" id="ARBA00022490"/>
    </source>
</evidence>